<evidence type="ECO:0000256" key="5">
    <source>
        <dbReference type="ARBA" id="ARBA00022729"/>
    </source>
</evidence>
<evidence type="ECO:0000313" key="12">
    <source>
        <dbReference type="EMBL" id="OQV26085.1"/>
    </source>
</evidence>
<organism evidence="12 13">
    <name type="scientific">Hypsibius exemplaris</name>
    <name type="common">Freshwater tardigrade</name>
    <dbReference type="NCBI Taxonomy" id="2072580"/>
    <lineage>
        <taxon>Eukaryota</taxon>
        <taxon>Metazoa</taxon>
        <taxon>Ecdysozoa</taxon>
        <taxon>Tardigrada</taxon>
        <taxon>Eutardigrada</taxon>
        <taxon>Parachela</taxon>
        <taxon>Hypsibioidea</taxon>
        <taxon>Hypsibiidae</taxon>
        <taxon>Hypsibius</taxon>
    </lineage>
</organism>
<evidence type="ECO:0000256" key="1">
    <source>
        <dbReference type="ARBA" id="ARBA00004319"/>
    </source>
</evidence>
<dbReference type="PANTHER" id="PTHR19316">
    <property type="entry name" value="PROTEIN FOLDING REGULATOR"/>
    <property type="match status" value="1"/>
</dbReference>
<dbReference type="SUPFAM" id="SSF48371">
    <property type="entry name" value="ARM repeat"/>
    <property type="match status" value="1"/>
</dbReference>
<proteinExistence type="inferred from homology"/>
<protein>
    <recommendedName>
        <fullName evidence="3">Nucleotide exchange factor SIL1</fullName>
    </recommendedName>
</protein>
<evidence type="ECO:0000256" key="4">
    <source>
        <dbReference type="ARBA" id="ARBA00022448"/>
    </source>
</evidence>
<reference evidence="13" key="1">
    <citation type="submission" date="2017-01" db="EMBL/GenBank/DDBJ databases">
        <title>Comparative genomics of anhydrobiosis in the tardigrade Hypsibius dujardini.</title>
        <authorList>
            <person name="Yoshida Y."/>
            <person name="Koutsovoulos G."/>
            <person name="Laetsch D."/>
            <person name="Stevens L."/>
            <person name="Kumar S."/>
            <person name="Horikawa D."/>
            <person name="Ishino K."/>
            <person name="Komine S."/>
            <person name="Tomita M."/>
            <person name="Blaxter M."/>
            <person name="Arakawa K."/>
        </authorList>
    </citation>
    <scope>NUCLEOTIDE SEQUENCE [LARGE SCALE GENOMIC DNA]</scope>
    <source>
        <strain evidence="13">Z151</strain>
    </source>
</reference>
<dbReference type="GO" id="GO:0005788">
    <property type="term" value="C:endoplasmic reticulum lumen"/>
    <property type="evidence" value="ECO:0007669"/>
    <property type="project" value="UniProtKB-SubCell"/>
</dbReference>
<evidence type="ECO:0000256" key="2">
    <source>
        <dbReference type="ARBA" id="ARBA00010588"/>
    </source>
</evidence>
<dbReference type="OrthoDB" id="448649at2759"/>
<evidence type="ECO:0000313" key="13">
    <source>
        <dbReference type="Proteomes" id="UP000192578"/>
    </source>
</evidence>
<evidence type="ECO:0000256" key="7">
    <source>
        <dbReference type="ARBA" id="ARBA00022927"/>
    </source>
</evidence>
<dbReference type="Proteomes" id="UP000192578">
    <property type="component" value="Unassembled WGS sequence"/>
</dbReference>
<keyword evidence="9" id="KW-0325">Glycoprotein</keyword>
<keyword evidence="6" id="KW-0256">Endoplasmic reticulum</keyword>
<dbReference type="PANTHER" id="PTHR19316:SF35">
    <property type="entry name" value="NUCLEOTIDE EXCHANGE FACTOR SIL1"/>
    <property type="match status" value="1"/>
</dbReference>
<evidence type="ECO:0000256" key="10">
    <source>
        <dbReference type="SAM" id="MobiDB-lite"/>
    </source>
</evidence>
<evidence type="ECO:0000256" key="6">
    <source>
        <dbReference type="ARBA" id="ARBA00022824"/>
    </source>
</evidence>
<dbReference type="AlphaFoldDB" id="A0A1W0XF87"/>
<feature type="signal peptide" evidence="11">
    <location>
        <begin position="1"/>
        <end position="25"/>
    </location>
</feature>
<evidence type="ECO:0000256" key="9">
    <source>
        <dbReference type="ARBA" id="ARBA00023180"/>
    </source>
</evidence>
<accession>A0A1W0XF87</accession>
<comment type="caution">
    <text evidence="12">The sequence shown here is derived from an EMBL/GenBank/DDBJ whole genome shotgun (WGS) entry which is preliminary data.</text>
</comment>
<feature type="region of interest" description="Disordered" evidence="10">
    <location>
        <begin position="99"/>
        <end position="136"/>
    </location>
</feature>
<comment type="subcellular location">
    <subcellularLocation>
        <location evidence="1">Endoplasmic reticulum lumen</location>
    </subcellularLocation>
</comment>
<dbReference type="InterPro" id="IPR016024">
    <property type="entry name" value="ARM-type_fold"/>
</dbReference>
<dbReference type="GO" id="GO:0015031">
    <property type="term" value="P:protein transport"/>
    <property type="evidence" value="ECO:0007669"/>
    <property type="project" value="UniProtKB-KW"/>
</dbReference>
<keyword evidence="5 11" id="KW-0732">Signal</keyword>
<evidence type="ECO:0000256" key="8">
    <source>
        <dbReference type="ARBA" id="ARBA00023010"/>
    </source>
</evidence>
<keyword evidence="13" id="KW-1185">Reference proteome</keyword>
<sequence length="538" mass="59008">MEKLAVTQTALTLLVLTILFLNVLAEKPETFSPLPAEPEQLTVEDVGHSSIEMLAPQSGRDVFVPEKEWKQIKDGQAIPPGLHVRMNFQTGINEAKLMDAEEGSSADTSISVLPVDETAEGEKEAESAGGDPSGKTFFRADLERALRDIDKTGMLPGMEEAELSEKEKQKVRGKFRSMEELRKDFAEMNMQIQTDREILRDLIGKYHGKGGSVVTPTDVMEKLSFLTDLEYYVHQIDNARDFLDLGGMELVREALNESSPALRAEAAHIVGSAAQNNPAAQIHLLEHGVLPMLVKSVAAMAKWPGRDPSAHLVLSRSVYAVSALVRNFPMAQQRLVENGGIAGLEAILLNERLPKNIKGKAISLVADMLTERDDTKRAVLCGAGDSSDHALQQQRLEQYDASGLGDVLDGRWPSLLAEFLVDFRKAIATDSLPNSECATIDDQDKQSGVVPCVGRPQDLDAARNALKVASLLKHATRKHGDLTAEVHAVRRYFHQQVDVHRNSGETDELYLFTELVALSDSVLSHQEDTNAACGENLH</sequence>
<name>A0A1W0XF87_HYPEX</name>
<dbReference type="InterPro" id="IPR050693">
    <property type="entry name" value="Hsp70_NEF-Inhibitors"/>
</dbReference>
<keyword evidence="4" id="KW-0813">Transport</keyword>
<evidence type="ECO:0000256" key="3">
    <source>
        <dbReference type="ARBA" id="ARBA00015352"/>
    </source>
</evidence>
<dbReference type="InterPro" id="IPR011989">
    <property type="entry name" value="ARM-like"/>
</dbReference>
<comment type="similarity">
    <text evidence="2">Belongs to the SIL1 family.</text>
</comment>
<feature type="chain" id="PRO_5013094088" description="Nucleotide exchange factor SIL1" evidence="11">
    <location>
        <begin position="26"/>
        <end position="538"/>
    </location>
</feature>
<keyword evidence="8" id="KW-0811">Translocation</keyword>
<keyword evidence="7" id="KW-0653">Protein transport</keyword>
<evidence type="ECO:0000256" key="11">
    <source>
        <dbReference type="SAM" id="SignalP"/>
    </source>
</evidence>
<dbReference type="Gene3D" id="1.25.10.10">
    <property type="entry name" value="Leucine-rich Repeat Variant"/>
    <property type="match status" value="1"/>
</dbReference>
<dbReference type="GO" id="GO:0000774">
    <property type="term" value="F:adenyl-nucleotide exchange factor activity"/>
    <property type="evidence" value="ECO:0007669"/>
    <property type="project" value="TreeGrafter"/>
</dbReference>
<dbReference type="EMBL" id="MTYJ01000001">
    <property type="protein sequence ID" value="OQV26085.1"/>
    <property type="molecule type" value="Genomic_DNA"/>
</dbReference>
<gene>
    <name evidence="12" type="ORF">BV898_00212</name>
</gene>